<dbReference type="SUPFAM" id="SSF56219">
    <property type="entry name" value="DNase I-like"/>
    <property type="match status" value="1"/>
</dbReference>
<feature type="domain" description="Endonuclease/exonuclease/phosphatase" evidence="1">
    <location>
        <begin position="14"/>
        <end position="197"/>
    </location>
</feature>
<keyword evidence="2" id="KW-0255">Endonuclease</keyword>
<dbReference type="InterPro" id="IPR036691">
    <property type="entry name" value="Endo/exonu/phosph_ase_sf"/>
</dbReference>
<name>A0ABW6J3G1_STRWE</name>
<dbReference type="Proteomes" id="UP001600424">
    <property type="component" value="Unassembled WGS sequence"/>
</dbReference>
<sequence length="281" mass="29741">MEDALMTPTLLKLATWNIGGGIPGESHQHDGIPSLGHYASVLESHAPDVVCLQEAHDYHGRREDQATELARRVGYPHVASFPVSVSHMARDASLALGILSRFPLDDVVFKRFPNPGLEGSGPGGGRWTLHDKGYAVGSLDLGGGRRLGFVNGHCFPLRRFGASPADPVFAPMWEMLAEDLREIGRTGMAFAGVDANYGRFGELLGDVMGAGGYRSAFEGTPTTAKGVQNDHVLYGRALRLLSTTVAATESDHAYCQVRVQVEAGGAGDGGMILTGVSTGPS</sequence>
<evidence type="ECO:0000313" key="2">
    <source>
        <dbReference type="EMBL" id="MFE5984346.1"/>
    </source>
</evidence>
<comment type="caution">
    <text evidence="2">The sequence shown here is derived from an EMBL/GenBank/DDBJ whole genome shotgun (WGS) entry which is preliminary data.</text>
</comment>
<keyword evidence="2" id="KW-0378">Hydrolase</keyword>
<dbReference type="Gene3D" id="3.60.10.10">
    <property type="entry name" value="Endonuclease/exonuclease/phosphatase"/>
    <property type="match status" value="1"/>
</dbReference>
<keyword evidence="3" id="KW-1185">Reference proteome</keyword>
<dbReference type="RefSeq" id="WP_386250332.1">
    <property type="nucleotide sequence ID" value="NZ_JBHTRV010000032.1"/>
</dbReference>
<protein>
    <submittedName>
        <fullName evidence="2">Endonuclease/exonuclease/phosphatase family protein</fullName>
    </submittedName>
</protein>
<keyword evidence="2" id="KW-0540">Nuclease</keyword>
<evidence type="ECO:0000313" key="3">
    <source>
        <dbReference type="Proteomes" id="UP001600424"/>
    </source>
</evidence>
<gene>
    <name evidence="2" type="ORF">ACFQ63_32205</name>
</gene>
<reference evidence="2 3" key="1">
    <citation type="submission" date="2024-09" db="EMBL/GenBank/DDBJ databases">
        <title>The Natural Products Discovery Center: Release of the First 8490 Sequenced Strains for Exploring Actinobacteria Biosynthetic Diversity.</title>
        <authorList>
            <person name="Kalkreuter E."/>
            <person name="Kautsar S.A."/>
            <person name="Yang D."/>
            <person name="Bader C.D."/>
            <person name="Teijaro C.N."/>
            <person name="Fluegel L."/>
            <person name="Davis C.M."/>
            <person name="Simpson J.R."/>
            <person name="Lauterbach L."/>
            <person name="Steele A.D."/>
            <person name="Gui C."/>
            <person name="Meng S."/>
            <person name="Li G."/>
            <person name="Viehrig K."/>
            <person name="Ye F."/>
            <person name="Su P."/>
            <person name="Kiefer A.F."/>
            <person name="Nichols A."/>
            <person name="Cepeda A.J."/>
            <person name="Yan W."/>
            <person name="Fan B."/>
            <person name="Jiang Y."/>
            <person name="Adhikari A."/>
            <person name="Zheng C.-J."/>
            <person name="Schuster L."/>
            <person name="Cowan T.M."/>
            <person name="Smanski M.J."/>
            <person name="Chevrette M.G."/>
            <person name="De Carvalho L.P.S."/>
            <person name="Shen B."/>
        </authorList>
    </citation>
    <scope>NUCLEOTIDE SEQUENCE [LARGE SCALE GENOMIC DNA]</scope>
    <source>
        <strain evidence="2 3">NPDC056472</strain>
    </source>
</reference>
<dbReference type="Pfam" id="PF03372">
    <property type="entry name" value="Exo_endo_phos"/>
    <property type="match status" value="1"/>
</dbReference>
<dbReference type="EMBL" id="JBHTRV010000032">
    <property type="protein sequence ID" value="MFE5984346.1"/>
    <property type="molecule type" value="Genomic_DNA"/>
</dbReference>
<dbReference type="GO" id="GO:0004519">
    <property type="term" value="F:endonuclease activity"/>
    <property type="evidence" value="ECO:0007669"/>
    <property type="project" value="UniProtKB-KW"/>
</dbReference>
<dbReference type="InterPro" id="IPR005135">
    <property type="entry name" value="Endo/exonuclease/phosphatase"/>
</dbReference>
<evidence type="ECO:0000259" key="1">
    <source>
        <dbReference type="Pfam" id="PF03372"/>
    </source>
</evidence>
<organism evidence="2 3">
    <name type="scientific">Streptomyces wedmorensis</name>
    <dbReference type="NCBI Taxonomy" id="43759"/>
    <lineage>
        <taxon>Bacteria</taxon>
        <taxon>Bacillati</taxon>
        <taxon>Actinomycetota</taxon>
        <taxon>Actinomycetes</taxon>
        <taxon>Kitasatosporales</taxon>
        <taxon>Streptomycetaceae</taxon>
        <taxon>Streptomyces</taxon>
    </lineage>
</organism>
<proteinExistence type="predicted"/>
<accession>A0ABW6J3G1</accession>